<dbReference type="EMBL" id="JAXCGZ010018944">
    <property type="protein sequence ID" value="KAK7067041.1"/>
    <property type="molecule type" value="Genomic_DNA"/>
</dbReference>
<dbReference type="Proteomes" id="UP001381693">
    <property type="component" value="Unassembled WGS sequence"/>
</dbReference>
<gene>
    <name evidence="1" type="ORF">SK128_007180</name>
</gene>
<protein>
    <submittedName>
        <fullName evidence="1">Uncharacterized protein</fullName>
    </submittedName>
</protein>
<evidence type="ECO:0000313" key="1">
    <source>
        <dbReference type="EMBL" id="KAK7067041.1"/>
    </source>
</evidence>
<dbReference type="AlphaFoldDB" id="A0AAN8ZSS0"/>
<accession>A0AAN8ZSS0</accession>
<name>A0AAN8ZSS0_HALRR</name>
<comment type="caution">
    <text evidence="1">The sequence shown here is derived from an EMBL/GenBank/DDBJ whole genome shotgun (WGS) entry which is preliminary data.</text>
</comment>
<sequence length="81" mass="9252">MAQRVQFHLETVKSVCETEKLFATTLQCFRVLSDGQSYTPTVCEVIDPQSNQNSEIQVPKLATMPRVRSDNTIMTEVKCYH</sequence>
<reference evidence="1 2" key="1">
    <citation type="submission" date="2023-11" db="EMBL/GenBank/DDBJ databases">
        <title>Halocaridina rubra genome assembly.</title>
        <authorList>
            <person name="Smith C."/>
        </authorList>
    </citation>
    <scope>NUCLEOTIDE SEQUENCE [LARGE SCALE GENOMIC DNA]</scope>
    <source>
        <strain evidence="1">EP-1</strain>
        <tissue evidence="1">Whole</tissue>
    </source>
</reference>
<evidence type="ECO:0000313" key="2">
    <source>
        <dbReference type="Proteomes" id="UP001381693"/>
    </source>
</evidence>
<organism evidence="1 2">
    <name type="scientific">Halocaridina rubra</name>
    <name type="common">Hawaiian red shrimp</name>
    <dbReference type="NCBI Taxonomy" id="373956"/>
    <lineage>
        <taxon>Eukaryota</taxon>
        <taxon>Metazoa</taxon>
        <taxon>Ecdysozoa</taxon>
        <taxon>Arthropoda</taxon>
        <taxon>Crustacea</taxon>
        <taxon>Multicrustacea</taxon>
        <taxon>Malacostraca</taxon>
        <taxon>Eumalacostraca</taxon>
        <taxon>Eucarida</taxon>
        <taxon>Decapoda</taxon>
        <taxon>Pleocyemata</taxon>
        <taxon>Caridea</taxon>
        <taxon>Atyoidea</taxon>
        <taxon>Atyidae</taxon>
        <taxon>Halocaridina</taxon>
    </lineage>
</organism>
<keyword evidence="2" id="KW-1185">Reference proteome</keyword>
<proteinExistence type="predicted"/>